<feature type="compositionally biased region" description="Basic residues" evidence="1">
    <location>
        <begin position="16"/>
        <end position="48"/>
    </location>
</feature>
<evidence type="ECO:0000313" key="3">
    <source>
        <dbReference type="WBParaSite" id="Csp11.Scaffold629.g14611.t1"/>
    </source>
</evidence>
<dbReference type="WBParaSite" id="Csp11.Scaffold629.g14611.t1">
    <property type="protein sequence ID" value="Csp11.Scaffold629.g14611.t1"/>
    <property type="gene ID" value="Csp11.Scaffold629.g14611"/>
</dbReference>
<name>A0A1I7U3Z6_9PELO</name>
<organism evidence="2 3">
    <name type="scientific">Caenorhabditis tropicalis</name>
    <dbReference type="NCBI Taxonomy" id="1561998"/>
    <lineage>
        <taxon>Eukaryota</taxon>
        <taxon>Metazoa</taxon>
        <taxon>Ecdysozoa</taxon>
        <taxon>Nematoda</taxon>
        <taxon>Chromadorea</taxon>
        <taxon>Rhabditida</taxon>
        <taxon>Rhabditina</taxon>
        <taxon>Rhabditomorpha</taxon>
        <taxon>Rhabditoidea</taxon>
        <taxon>Rhabditidae</taxon>
        <taxon>Peloderinae</taxon>
        <taxon>Caenorhabditis</taxon>
    </lineage>
</organism>
<protein>
    <submittedName>
        <fullName evidence="3">G_PROTEIN_RECEP_F1_2 domain-containing protein</fullName>
    </submittedName>
</protein>
<sequence length="126" mass="14528">MLSIVQNRLPVERGNTKNRRFSRGRQRTSRKGLRESKKKRSSSRGKTRLHSELHDANLFSHYSLPLSPCLPTLSIPILYLEMTILFRILCEAQSASRLVPIVALFLVRYFVIQFSTIEVMKPTIQG</sequence>
<feature type="region of interest" description="Disordered" evidence="1">
    <location>
        <begin position="15"/>
        <end position="48"/>
    </location>
</feature>
<accession>A0A1I7U3Z6</accession>
<keyword evidence="2" id="KW-1185">Reference proteome</keyword>
<evidence type="ECO:0000256" key="1">
    <source>
        <dbReference type="SAM" id="MobiDB-lite"/>
    </source>
</evidence>
<evidence type="ECO:0000313" key="2">
    <source>
        <dbReference type="Proteomes" id="UP000095282"/>
    </source>
</evidence>
<proteinExistence type="predicted"/>
<reference evidence="3" key="1">
    <citation type="submission" date="2016-11" db="UniProtKB">
        <authorList>
            <consortium name="WormBaseParasite"/>
        </authorList>
    </citation>
    <scope>IDENTIFICATION</scope>
</reference>
<dbReference type="eggNOG" id="ENOG502TKHH">
    <property type="taxonomic scope" value="Eukaryota"/>
</dbReference>
<dbReference type="Proteomes" id="UP000095282">
    <property type="component" value="Unplaced"/>
</dbReference>
<dbReference type="AlphaFoldDB" id="A0A1I7U3Z6"/>